<evidence type="ECO:0000256" key="1">
    <source>
        <dbReference type="SAM" id="Phobius"/>
    </source>
</evidence>
<name>A0ABP1R487_9HEXA</name>
<dbReference type="Proteomes" id="UP001642540">
    <property type="component" value="Unassembled WGS sequence"/>
</dbReference>
<gene>
    <name evidence="2" type="ORF">ODALV1_LOCUS18469</name>
</gene>
<dbReference type="EMBL" id="CAXLJM020000058">
    <property type="protein sequence ID" value="CAL8119262.1"/>
    <property type="molecule type" value="Genomic_DNA"/>
</dbReference>
<feature type="transmembrane region" description="Helical" evidence="1">
    <location>
        <begin position="34"/>
        <end position="54"/>
    </location>
</feature>
<keyword evidence="1" id="KW-0812">Transmembrane</keyword>
<evidence type="ECO:0000313" key="2">
    <source>
        <dbReference type="EMBL" id="CAL8119262.1"/>
    </source>
</evidence>
<keyword evidence="1" id="KW-1133">Transmembrane helix</keyword>
<evidence type="ECO:0000313" key="3">
    <source>
        <dbReference type="Proteomes" id="UP001642540"/>
    </source>
</evidence>
<reference evidence="2 3" key="1">
    <citation type="submission" date="2024-08" db="EMBL/GenBank/DDBJ databases">
        <authorList>
            <person name="Cucini C."/>
            <person name="Frati F."/>
        </authorList>
    </citation>
    <scope>NUCLEOTIDE SEQUENCE [LARGE SCALE GENOMIC DNA]</scope>
</reference>
<comment type="caution">
    <text evidence="2">The sequence shown here is derived from an EMBL/GenBank/DDBJ whole genome shotgun (WGS) entry which is preliminary data.</text>
</comment>
<sequence length="61" mass="6598">MANIAIVMPAPRVNVPDPNNNTPMEPLRGNVYPAPQLVLVLVIVLVIVFGEMVYTGSIPIE</sequence>
<protein>
    <submittedName>
        <fullName evidence="2">Uncharacterized protein</fullName>
    </submittedName>
</protein>
<accession>A0ABP1R487</accession>
<keyword evidence="1" id="KW-0472">Membrane</keyword>
<keyword evidence="3" id="KW-1185">Reference proteome</keyword>
<proteinExistence type="predicted"/>
<organism evidence="2 3">
    <name type="scientific">Orchesella dallaii</name>
    <dbReference type="NCBI Taxonomy" id="48710"/>
    <lineage>
        <taxon>Eukaryota</taxon>
        <taxon>Metazoa</taxon>
        <taxon>Ecdysozoa</taxon>
        <taxon>Arthropoda</taxon>
        <taxon>Hexapoda</taxon>
        <taxon>Collembola</taxon>
        <taxon>Entomobryomorpha</taxon>
        <taxon>Entomobryoidea</taxon>
        <taxon>Orchesellidae</taxon>
        <taxon>Orchesellinae</taxon>
        <taxon>Orchesella</taxon>
    </lineage>
</organism>